<reference evidence="2 3" key="1">
    <citation type="submission" date="2008-07" db="EMBL/GenBank/DDBJ databases">
        <authorList>
            <person name="El-Sayed N."/>
            <person name="Caler E."/>
            <person name="Inman J."/>
            <person name="Amedeo P."/>
            <person name="Hass B."/>
            <person name="Wortman J."/>
        </authorList>
    </citation>
    <scope>NUCLEOTIDE SEQUENCE [LARGE SCALE GENOMIC DNA]</scope>
    <source>
        <strain evidence="3">ATCC 50983 / TXsc</strain>
    </source>
</reference>
<feature type="non-terminal residue" evidence="2">
    <location>
        <position position="1"/>
    </location>
</feature>
<evidence type="ECO:0000313" key="2">
    <source>
        <dbReference type="EMBL" id="EER14910.1"/>
    </source>
</evidence>
<protein>
    <submittedName>
        <fullName evidence="2">Dynein heavy chain, putative</fullName>
    </submittedName>
</protein>
<accession>C5KKT3</accession>
<dbReference type="Pfam" id="PF12777">
    <property type="entry name" value="MT"/>
    <property type="match status" value="1"/>
</dbReference>
<dbReference type="OrthoDB" id="537704at2759"/>
<feature type="domain" description="Dynein heavy chain coiled coil stalk" evidence="1">
    <location>
        <begin position="1"/>
        <end position="124"/>
    </location>
</feature>
<dbReference type="OMA" id="NIPAKAM"/>
<name>C5KKT3_PERM5</name>
<dbReference type="EMBL" id="GG673759">
    <property type="protein sequence ID" value="EER14910.1"/>
    <property type="molecule type" value="Genomic_DNA"/>
</dbReference>
<dbReference type="PANTHER" id="PTHR45703:SF28">
    <property type="entry name" value="DYNEINS HEAVY CHAIN"/>
    <property type="match status" value="1"/>
</dbReference>
<dbReference type="GO" id="GO:0045505">
    <property type="term" value="F:dynein intermediate chain binding"/>
    <property type="evidence" value="ECO:0007669"/>
    <property type="project" value="InterPro"/>
</dbReference>
<dbReference type="RefSeq" id="XP_002783114.1">
    <property type="nucleotide sequence ID" value="XM_002783068.1"/>
</dbReference>
<dbReference type="GO" id="GO:0007018">
    <property type="term" value="P:microtubule-based movement"/>
    <property type="evidence" value="ECO:0007669"/>
    <property type="project" value="InterPro"/>
</dbReference>
<feature type="non-terminal residue" evidence="2">
    <location>
        <position position="145"/>
    </location>
</feature>
<dbReference type="PANTHER" id="PTHR45703">
    <property type="entry name" value="DYNEIN HEAVY CHAIN"/>
    <property type="match status" value="1"/>
</dbReference>
<dbReference type="Gene3D" id="1.20.920.60">
    <property type="match status" value="1"/>
</dbReference>
<proteinExistence type="predicted"/>
<keyword evidence="3" id="KW-1185">Reference proteome</keyword>
<dbReference type="Proteomes" id="UP000007800">
    <property type="component" value="Unassembled WGS sequence"/>
</dbReference>
<dbReference type="InterPro" id="IPR026983">
    <property type="entry name" value="DHC"/>
</dbReference>
<dbReference type="GO" id="GO:0051959">
    <property type="term" value="F:dynein light intermediate chain binding"/>
    <property type="evidence" value="ECO:0007669"/>
    <property type="project" value="InterPro"/>
</dbReference>
<sequence length="145" mass="16033">DLDEALPALEVAVQCLKSLKLSHIQEVKALANPPGGVKLTLEAICIMFEVKPTMKNDPERPGKKITDYWESAKSQVLSDPKGLLEKLFAFDKDNIPEKVITNIEPYIGREDFDPAVIKKASVACEVRLYCGVVTSLGTKIYVELT</sequence>
<dbReference type="AlphaFoldDB" id="C5KKT3"/>
<dbReference type="InParanoid" id="C5KKT3"/>
<evidence type="ECO:0000259" key="1">
    <source>
        <dbReference type="Pfam" id="PF12777"/>
    </source>
</evidence>
<evidence type="ECO:0000313" key="3">
    <source>
        <dbReference type="Proteomes" id="UP000007800"/>
    </source>
</evidence>
<dbReference type="GeneID" id="9061769"/>
<dbReference type="GO" id="GO:0030286">
    <property type="term" value="C:dynein complex"/>
    <property type="evidence" value="ECO:0007669"/>
    <property type="project" value="InterPro"/>
</dbReference>
<gene>
    <name evidence="2" type="ORF">Pmar_PMAR015484</name>
</gene>
<dbReference type="InterPro" id="IPR024743">
    <property type="entry name" value="Dynein_HC_stalk"/>
</dbReference>
<organism evidence="3">
    <name type="scientific">Perkinsus marinus (strain ATCC 50983 / TXsc)</name>
    <dbReference type="NCBI Taxonomy" id="423536"/>
    <lineage>
        <taxon>Eukaryota</taxon>
        <taxon>Sar</taxon>
        <taxon>Alveolata</taxon>
        <taxon>Perkinsozoa</taxon>
        <taxon>Perkinsea</taxon>
        <taxon>Perkinsida</taxon>
        <taxon>Perkinsidae</taxon>
        <taxon>Perkinsus</taxon>
    </lineage>
</organism>